<dbReference type="GO" id="GO:0000981">
    <property type="term" value="F:DNA-binding transcription factor activity, RNA polymerase II-specific"/>
    <property type="evidence" value="ECO:0007669"/>
    <property type="project" value="TreeGrafter"/>
</dbReference>
<dbReference type="CDD" id="cd11657">
    <property type="entry name" value="TIN2_N"/>
    <property type="match status" value="1"/>
</dbReference>
<keyword evidence="10" id="KW-0539">Nucleus</keyword>
<feature type="domain" description="C2H2-type" evidence="13">
    <location>
        <begin position="492"/>
        <end position="519"/>
    </location>
</feature>
<feature type="domain" description="C2H2-type" evidence="13">
    <location>
        <begin position="408"/>
        <end position="435"/>
    </location>
</feature>
<proteinExistence type="inferred from homology"/>
<dbReference type="GO" id="GO:0042802">
    <property type="term" value="F:identical protein binding"/>
    <property type="evidence" value="ECO:0007669"/>
    <property type="project" value="UniProtKB-ARBA"/>
</dbReference>
<dbReference type="Pfam" id="PF00096">
    <property type="entry name" value="zf-C2H2"/>
    <property type="match status" value="6"/>
</dbReference>
<dbReference type="SUPFAM" id="SSF57667">
    <property type="entry name" value="beta-beta-alpha zinc fingers"/>
    <property type="match status" value="5"/>
</dbReference>
<feature type="region of interest" description="Disordered" evidence="12">
    <location>
        <begin position="151"/>
        <end position="203"/>
    </location>
</feature>
<dbReference type="Pfam" id="PF14973">
    <property type="entry name" value="TINF2_N"/>
    <property type="match status" value="1"/>
</dbReference>
<dbReference type="GO" id="GO:0008270">
    <property type="term" value="F:zinc ion binding"/>
    <property type="evidence" value="ECO:0007669"/>
    <property type="project" value="UniProtKB-KW"/>
</dbReference>
<keyword evidence="7" id="KW-0805">Transcription regulation</keyword>
<dbReference type="FunFam" id="3.30.160.60:FF:000358">
    <property type="entry name" value="zinc finger protein 24"/>
    <property type="match status" value="1"/>
</dbReference>
<dbReference type="PANTHER" id="PTHR24409">
    <property type="entry name" value="ZINC FINGER PROTEIN 142"/>
    <property type="match status" value="1"/>
</dbReference>
<evidence type="ECO:0000256" key="11">
    <source>
        <dbReference type="PROSITE-ProRule" id="PRU00042"/>
    </source>
</evidence>
<dbReference type="PROSITE" id="PS50157">
    <property type="entry name" value="ZINC_FINGER_C2H2_2"/>
    <property type="match status" value="8"/>
</dbReference>
<evidence type="ECO:0000313" key="15">
    <source>
        <dbReference type="Proteomes" id="UP000265140"/>
    </source>
</evidence>
<reference evidence="14" key="3">
    <citation type="submission" date="2025-09" db="UniProtKB">
        <authorList>
            <consortium name="Ensembl"/>
        </authorList>
    </citation>
    <scope>IDENTIFICATION</scope>
</reference>
<dbReference type="Gene3D" id="3.30.160.60">
    <property type="entry name" value="Classic Zinc Finger"/>
    <property type="match status" value="8"/>
</dbReference>
<dbReference type="SMART" id="SM00355">
    <property type="entry name" value="ZnF_C2H2"/>
    <property type="match status" value="9"/>
</dbReference>
<evidence type="ECO:0000256" key="10">
    <source>
        <dbReference type="ARBA" id="ARBA00023242"/>
    </source>
</evidence>
<feature type="domain" description="C2H2-type" evidence="13">
    <location>
        <begin position="436"/>
        <end position="463"/>
    </location>
</feature>
<evidence type="ECO:0000256" key="8">
    <source>
        <dbReference type="ARBA" id="ARBA00023125"/>
    </source>
</evidence>
<dbReference type="PANTHER" id="PTHR24409:SF331">
    <property type="entry name" value="ZINC FINGER PROTEIN 322A"/>
    <property type="match status" value="1"/>
</dbReference>
<evidence type="ECO:0000256" key="5">
    <source>
        <dbReference type="ARBA" id="ARBA00022771"/>
    </source>
</evidence>
<keyword evidence="6" id="KW-0862">Zinc</keyword>
<evidence type="ECO:0000256" key="2">
    <source>
        <dbReference type="ARBA" id="ARBA00006991"/>
    </source>
</evidence>
<organism evidence="14 15">
    <name type="scientific">Esox lucius</name>
    <name type="common">Northern pike</name>
    <dbReference type="NCBI Taxonomy" id="8010"/>
    <lineage>
        <taxon>Eukaryota</taxon>
        <taxon>Metazoa</taxon>
        <taxon>Chordata</taxon>
        <taxon>Craniata</taxon>
        <taxon>Vertebrata</taxon>
        <taxon>Euteleostomi</taxon>
        <taxon>Actinopterygii</taxon>
        <taxon>Neopterygii</taxon>
        <taxon>Teleostei</taxon>
        <taxon>Protacanthopterygii</taxon>
        <taxon>Esociformes</taxon>
        <taxon>Esocidae</taxon>
        <taxon>Esox</taxon>
    </lineage>
</organism>
<reference evidence="14" key="2">
    <citation type="submission" date="2025-08" db="UniProtKB">
        <authorList>
            <consortium name="Ensembl"/>
        </authorList>
    </citation>
    <scope>IDENTIFICATION</scope>
</reference>
<dbReference type="InterPro" id="IPR036236">
    <property type="entry name" value="Znf_C2H2_sf"/>
</dbReference>
<dbReference type="FunFam" id="3.30.160.60:FF:001370">
    <property type="entry name" value="Zinc finger protein"/>
    <property type="match status" value="1"/>
</dbReference>
<protein>
    <recommendedName>
        <fullName evidence="13">C2H2-type domain-containing protein</fullName>
    </recommendedName>
</protein>
<keyword evidence="15" id="KW-1185">Reference proteome</keyword>
<name>A0AAY5KAA6_ESOLU</name>
<dbReference type="GO" id="GO:0005634">
    <property type="term" value="C:nucleus"/>
    <property type="evidence" value="ECO:0007669"/>
    <property type="project" value="UniProtKB-SubCell"/>
</dbReference>
<evidence type="ECO:0000256" key="3">
    <source>
        <dbReference type="ARBA" id="ARBA00022723"/>
    </source>
</evidence>
<keyword evidence="3" id="KW-0479">Metal-binding</keyword>
<evidence type="ECO:0000256" key="1">
    <source>
        <dbReference type="ARBA" id="ARBA00004123"/>
    </source>
</evidence>
<dbReference type="GO" id="GO:0000977">
    <property type="term" value="F:RNA polymerase II transcription regulatory region sequence-specific DNA binding"/>
    <property type="evidence" value="ECO:0007669"/>
    <property type="project" value="TreeGrafter"/>
</dbReference>
<dbReference type="PROSITE" id="PS00028">
    <property type="entry name" value="ZINC_FINGER_C2H2_1"/>
    <property type="match status" value="8"/>
</dbReference>
<keyword evidence="8" id="KW-0238">DNA-binding</keyword>
<dbReference type="Proteomes" id="UP000265140">
    <property type="component" value="Chromosome 24"/>
</dbReference>
<dbReference type="AlphaFoldDB" id="A0AAY5KAA6"/>
<feature type="domain" description="C2H2-type" evidence="13">
    <location>
        <begin position="464"/>
        <end position="491"/>
    </location>
</feature>
<feature type="domain" description="C2H2-type" evidence="13">
    <location>
        <begin position="296"/>
        <end position="323"/>
    </location>
</feature>
<dbReference type="FunFam" id="3.30.160.60:FF:002343">
    <property type="entry name" value="Zinc finger protein 33A"/>
    <property type="match status" value="1"/>
</dbReference>
<evidence type="ECO:0000259" key="13">
    <source>
        <dbReference type="PROSITE" id="PS50157"/>
    </source>
</evidence>
<dbReference type="FunFam" id="3.30.160.60:FF:001009">
    <property type="entry name" value="Zinc finger protein 26"/>
    <property type="match status" value="1"/>
</dbReference>
<keyword evidence="5 11" id="KW-0863">Zinc-finger</keyword>
<keyword evidence="9" id="KW-0804">Transcription</keyword>
<reference evidence="14 15" key="1">
    <citation type="submission" date="2020-02" db="EMBL/GenBank/DDBJ databases">
        <title>Esox lucius (northern pike) genome, fEsoLuc1, primary haplotype.</title>
        <authorList>
            <person name="Myers G."/>
            <person name="Karagic N."/>
            <person name="Meyer A."/>
            <person name="Pippel M."/>
            <person name="Reichard M."/>
            <person name="Winkler S."/>
            <person name="Tracey A."/>
            <person name="Sims Y."/>
            <person name="Howe K."/>
            <person name="Rhie A."/>
            <person name="Formenti G."/>
            <person name="Durbin R."/>
            <person name="Fedrigo O."/>
            <person name="Jarvis E.D."/>
        </authorList>
    </citation>
    <scope>NUCLEOTIDE SEQUENCE [LARGE SCALE GENOMIC DNA]</scope>
</reference>
<keyword evidence="4" id="KW-0677">Repeat</keyword>
<dbReference type="FunFam" id="3.30.160.60:FF:000690">
    <property type="entry name" value="Zinc finger protein 354C"/>
    <property type="match status" value="1"/>
</dbReference>
<evidence type="ECO:0000313" key="14">
    <source>
        <dbReference type="Ensembl" id="ENSELUP00000085180.1"/>
    </source>
</evidence>
<dbReference type="GeneTree" id="ENSGT00940000154308"/>
<evidence type="ECO:0000256" key="9">
    <source>
        <dbReference type="ARBA" id="ARBA00023163"/>
    </source>
</evidence>
<evidence type="ECO:0000256" key="6">
    <source>
        <dbReference type="ARBA" id="ARBA00022833"/>
    </source>
</evidence>
<sequence length="531" mass="60014">MASVLTHCRCLYSSFMCFHLQSKDEEVEASQEAIVNLVQTLLKDHTKKEHFFQEVFPVQYSCRYDTALQILVWHFFDRLEELLPVPNFTQTASILSPTPTDLVECLQLVSDPEHLKTLLQHHGNLRLKEDVFVYDSDLIFSTLTLPVPSLKSKQTARGQEKGTVGNGSYVVRKGEKGSAEGTTGQECDKMVQQETSGKDDASLLSEKDAEGLKDTGNSGQPSGIISGPTTLRSLHSWVFSCSLCDFSGRWKDLQEHVRKKHLKEDDRNLGSGDGGAENILTPVGEDSPKKPDSNGYSCSQCGKAFRTRYDLRRHQSVHSDAKPFRCDQCDKSYKSKLCLKQHYRVHTGERPYVCSYCGRSFRIGGSLQAHVRIHTGERPFVCATCGKSFIQSNMLTVHLRMHRGEKNSLCSVCGKSFYVSAALKIHMRVHTGERPYCCEHCGKTFVKSWILKLHQRSHTGERPYSCRLCEKRFASHHGIRKHTRTHTGEKPYQCLKCGKSFTENSNMKIHQRVHGEKDARSKISVCNVDTT</sequence>
<comment type="similarity">
    <text evidence="2">Belongs to the krueppel C2H2-type zinc-finger protein family.</text>
</comment>
<dbReference type="FunFam" id="3.30.160.60:FF:000072">
    <property type="entry name" value="zinc finger protein 143 isoform X1"/>
    <property type="match status" value="1"/>
</dbReference>
<dbReference type="Ensembl" id="ENSELUT00000096264.1">
    <property type="protein sequence ID" value="ENSELUP00000085180.1"/>
    <property type="gene ID" value="ENSELUG00000041319.1"/>
</dbReference>
<feature type="domain" description="C2H2-type" evidence="13">
    <location>
        <begin position="352"/>
        <end position="379"/>
    </location>
</feature>
<gene>
    <name evidence="14" type="primary">PRDM14</name>
</gene>
<accession>A0AAY5KAA6</accession>
<comment type="subcellular location">
    <subcellularLocation>
        <location evidence="1">Nucleus</location>
    </subcellularLocation>
</comment>
<feature type="region of interest" description="Disordered" evidence="12">
    <location>
        <begin position="261"/>
        <end position="296"/>
    </location>
</feature>
<dbReference type="InterPro" id="IPR029400">
    <property type="entry name" value="TINF2_N"/>
</dbReference>
<feature type="compositionally biased region" description="Basic and acidic residues" evidence="12">
    <location>
        <begin position="186"/>
        <end position="203"/>
    </location>
</feature>
<evidence type="ECO:0000256" key="4">
    <source>
        <dbReference type="ARBA" id="ARBA00022737"/>
    </source>
</evidence>
<evidence type="ECO:0000256" key="12">
    <source>
        <dbReference type="SAM" id="MobiDB-lite"/>
    </source>
</evidence>
<dbReference type="FunFam" id="3.30.160.60:FF:000508">
    <property type="entry name" value="Myeloid zinc finger 1"/>
    <property type="match status" value="1"/>
</dbReference>
<dbReference type="InterPro" id="IPR013087">
    <property type="entry name" value="Znf_C2H2_type"/>
</dbReference>
<feature type="domain" description="C2H2-type" evidence="13">
    <location>
        <begin position="324"/>
        <end position="351"/>
    </location>
</feature>
<feature type="domain" description="C2H2-type" evidence="13">
    <location>
        <begin position="380"/>
        <end position="407"/>
    </location>
</feature>
<dbReference type="FunFam" id="3.30.160.60:FF:000414">
    <property type="entry name" value="Zinc finger protein 398"/>
    <property type="match status" value="1"/>
</dbReference>
<evidence type="ECO:0000256" key="7">
    <source>
        <dbReference type="ARBA" id="ARBA00023015"/>
    </source>
</evidence>